<name>A0ABV9RY45_9PSEU</name>
<dbReference type="RefSeq" id="WP_378053570.1">
    <property type="nucleotide sequence ID" value="NZ_JBHSIS010000002.1"/>
</dbReference>
<protein>
    <recommendedName>
        <fullName evidence="3">DUF4350 domain-containing protein</fullName>
    </recommendedName>
</protein>
<organism evidence="1 2">
    <name type="scientific">Actinophytocola glycyrrhizae</name>
    <dbReference type="NCBI Taxonomy" id="2044873"/>
    <lineage>
        <taxon>Bacteria</taxon>
        <taxon>Bacillati</taxon>
        <taxon>Actinomycetota</taxon>
        <taxon>Actinomycetes</taxon>
        <taxon>Pseudonocardiales</taxon>
        <taxon>Pseudonocardiaceae</taxon>
    </lineage>
</organism>
<keyword evidence="2" id="KW-1185">Reference proteome</keyword>
<dbReference type="Proteomes" id="UP001595859">
    <property type="component" value="Unassembled WGS sequence"/>
</dbReference>
<proteinExistence type="predicted"/>
<gene>
    <name evidence="1" type="ORF">ACFPCV_01380</name>
</gene>
<evidence type="ECO:0000313" key="1">
    <source>
        <dbReference type="EMBL" id="MFC4852136.1"/>
    </source>
</evidence>
<evidence type="ECO:0008006" key="3">
    <source>
        <dbReference type="Google" id="ProtNLM"/>
    </source>
</evidence>
<accession>A0ABV9RY45</accession>
<comment type="caution">
    <text evidence="1">The sequence shown here is derived from an EMBL/GenBank/DDBJ whole genome shotgun (WGS) entry which is preliminary data.</text>
</comment>
<evidence type="ECO:0000313" key="2">
    <source>
        <dbReference type="Proteomes" id="UP001595859"/>
    </source>
</evidence>
<reference evidence="2" key="1">
    <citation type="journal article" date="2019" name="Int. J. Syst. Evol. Microbiol.">
        <title>The Global Catalogue of Microorganisms (GCM) 10K type strain sequencing project: providing services to taxonomists for standard genome sequencing and annotation.</title>
        <authorList>
            <consortium name="The Broad Institute Genomics Platform"/>
            <consortium name="The Broad Institute Genome Sequencing Center for Infectious Disease"/>
            <person name="Wu L."/>
            <person name="Ma J."/>
        </authorList>
    </citation>
    <scope>NUCLEOTIDE SEQUENCE [LARGE SCALE GENOMIC DNA]</scope>
    <source>
        <strain evidence="2">ZS-22-S1</strain>
    </source>
</reference>
<sequence>MRRLTARLHRLRWAFLAAAVVMIVVFLVAQRQTVDVSYAQSPSGKATVAEGSAGELTETDLPSVDELTAMLEKDRVVRLPGSIADWDEKLVSDAIGDADIRILVTPPGLTEAQQDRLGEVDNATIQVVGTEVTGTVYGVSADDNAGWRAQFATGDVTSLLLTIIASEKDEESPADVDLFRWRAPTAAELAPVVADLRADRLHVADGATLKAVPDSAGTAFPDEEPLFAAFPQQRYGQPVPEYGTALAEEFPDTPIVVMYGNWAEYHGPYAGEFSDLVAAGVYSRFGSRLAAYAYPQGNVLGVYLNKVTDVRYAGLFDRPLPYQPFDPLRVALPVLPWLFVLCVLVFLGLSVRSVLGPGGGPPRGGPARLAGLTTLAIEMSALSRDPALVRALSKLEAARRAVAENLPGRHVRRLLDGAESELDTAARALGRADYRPANYLAGGIA</sequence>
<dbReference type="EMBL" id="JBHSIS010000002">
    <property type="protein sequence ID" value="MFC4852136.1"/>
    <property type="molecule type" value="Genomic_DNA"/>
</dbReference>